<keyword evidence="4" id="KW-1185">Reference proteome</keyword>
<sequence>MKLNKFVLAAAAFCVISTSANAADMGHGKITFKGSVIDAPCSIDAKSLDQTIQLGAISKNQLANGGKSTPVDFSIILHDCDTATFDTASIAFNGYAGEAADGLDSSFAVTGQGAGVGVTLTNMGGKVLKPNVANDLPPLADGDNELEFQAFVQGTTASAGATPGTFQSIANFVMDYE</sequence>
<dbReference type="Proteomes" id="UP001175344">
    <property type="component" value="Unassembled WGS sequence"/>
</dbReference>
<dbReference type="SUPFAM" id="SSF49401">
    <property type="entry name" value="Bacterial adhesins"/>
    <property type="match status" value="1"/>
</dbReference>
<keyword evidence="1" id="KW-0732">Signal</keyword>
<feature type="signal peptide" evidence="1">
    <location>
        <begin position="1"/>
        <end position="22"/>
    </location>
</feature>
<evidence type="ECO:0000256" key="1">
    <source>
        <dbReference type="SAM" id="SignalP"/>
    </source>
</evidence>
<dbReference type="PANTHER" id="PTHR33420:SF26">
    <property type="entry name" value="FIMBRIAL SUBUNIT"/>
    <property type="match status" value="1"/>
</dbReference>
<feature type="chain" id="PRO_5046001521" evidence="1">
    <location>
        <begin position="23"/>
        <end position="177"/>
    </location>
</feature>
<dbReference type="PANTHER" id="PTHR33420">
    <property type="entry name" value="FIMBRIAL SUBUNIT ELFA-RELATED"/>
    <property type="match status" value="1"/>
</dbReference>
<dbReference type="EMBL" id="JARTQQ020000001">
    <property type="protein sequence ID" value="MEC5727807.1"/>
    <property type="molecule type" value="Genomic_DNA"/>
</dbReference>
<evidence type="ECO:0000259" key="2">
    <source>
        <dbReference type="Pfam" id="PF00419"/>
    </source>
</evidence>
<accession>A0ABU6KPU5</accession>
<evidence type="ECO:0000313" key="4">
    <source>
        <dbReference type="Proteomes" id="UP001175344"/>
    </source>
</evidence>
<organism evidence="3 4">
    <name type="scientific">Enterobacter asburiae</name>
    <dbReference type="NCBI Taxonomy" id="61645"/>
    <lineage>
        <taxon>Bacteria</taxon>
        <taxon>Pseudomonadati</taxon>
        <taxon>Pseudomonadota</taxon>
        <taxon>Gammaproteobacteria</taxon>
        <taxon>Enterobacterales</taxon>
        <taxon>Enterobacteriaceae</taxon>
        <taxon>Enterobacter</taxon>
        <taxon>Enterobacter cloacae complex</taxon>
    </lineage>
</organism>
<dbReference type="Pfam" id="PF00419">
    <property type="entry name" value="Fimbrial"/>
    <property type="match status" value="1"/>
</dbReference>
<dbReference type="InterPro" id="IPR036937">
    <property type="entry name" value="Adhesion_dom_fimbrial_sf"/>
</dbReference>
<protein>
    <submittedName>
        <fullName evidence="3">Fimbrial protein</fullName>
    </submittedName>
</protein>
<reference evidence="3 4" key="1">
    <citation type="journal article" date="2023" name="Nat. Commun.">
        <title>Genomic dissection of endemic carbapenem resistance reveals metallo-beta-lactamase dissemination through clonal, plasmid and integron transfer.</title>
        <authorList>
            <person name="Macesic N."/>
            <person name="Hawkey J."/>
            <person name="Vezina B."/>
            <person name="Wisniewski J.A."/>
            <person name="Cottingham H."/>
            <person name="Blakeway L.V."/>
            <person name="Harshegyi T."/>
            <person name="Pragastis K."/>
            <person name="Badoordeen G.Z."/>
            <person name="Dennison A."/>
            <person name="Spelman D.W."/>
            <person name="Jenney A.W.J."/>
            <person name="Peleg A.Y."/>
        </authorList>
    </citation>
    <scope>NUCLEOTIDE SEQUENCE [LARGE SCALE GENOMIC DNA]</scope>
    <source>
        <strain evidence="3 4">CPO239</strain>
    </source>
</reference>
<feature type="domain" description="Fimbrial-type adhesion" evidence="2">
    <location>
        <begin position="30"/>
        <end position="177"/>
    </location>
</feature>
<dbReference type="InterPro" id="IPR050263">
    <property type="entry name" value="Bact_Fimbrial_Adh_Pro"/>
</dbReference>
<proteinExistence type="predicted"/>
<dbReference type="RefSeq" id="WP_045356339.1">
    <property type="nucleotide sequence ID" value="NZ_BLWZ01000071.1"/>
</dbReference>
<dbReference type="Gene3D" id="2.60.40.1090">
    <property type="entry name" value="Fimbrial-type adhesion domain"/>
    <property type="match status" value="1"/>
</dbReference>
<dbReference type="InterPro" id="IPR000259">
    <property type="entry name" value="Adhesion_dom_fimbrial"/>
</dbReference>
<gene>
    <name evidence="3" type="ORF">QAA55_005195</name>
</gene>
<dbReference type="InterPro" id="IPR008966">
    <property type="entry name" value="Adhesion_dom_sf"/>
</dbReference>
<name>A0ABU6KPU5_ENTAS</name>
<evidence type="ECO:0000313" key="3">
    <source>
        <dbReference type="EMBL" id="MEC5727807.1"/>
    </source>
</evidence>
<comment type="caution">
    <text evidence="3">The sequence shown here is derived from an EMBL/GenBank/DDBJ whole genome shotgun (WGS) entry which is preliminary data.</text>
</comment>